<evidence type="ECO:0000259" key="5">
    <source>
        <dbReference type="PROSITE" id="PS50893"/>
    </source>
</evidence>
<evidence type="ECO:0000256" key="4">
    <source>
        <dbReference type="ARBA" id="ARBA00022840"/>
    </source>
</evidence>
<dbReference type="Pfam" id="PF00005">
    <property type="entry name" value="ABC_tran"/>
    <property type="match status" value="1"/>
</dbReference>
<dbReference type="CDD" id="cd03255">
    <property type="entry name" value="ABC_MJ0796_LolCDE_FtsE"/>
    <property type="match status" value="1"/>
</dbReference>
<dbReference type="SMART" id="SM00382">
    <property type="entry name" value="AAA"/>
    <property type="match status" value="1"/>
</dbReference>
<dbReference type="Gene3D" id="3.40.50.300">
    <property type="entry name" value="P-loop containing nucleotide triphosphate hydrolases"/>
    <property type="match status" value="1"/>
</dbReference>
<dbReference type="InterPro" id="IPR003439">
    <property type="entry name" value="ABC_transporter-like_ATP-bd"/>
</dbReference>
<dbReference type="AlphaFoldDB" id="A0A7H0Y2D5"/>
<dbReference type="InterPro" id="IPR003593">
    <property type="entry name" value="AAA+_ATPase"/>
</dbReference>
<dbReference type="GO" id="GO:0016887">
    <property type="term" value="F:ATP hydrolysis activity"/>
    <property type="evidence" value="ECO:0007669"/>
    <property type="project" value="InterPro"/>
</dbReference>
<evidence type="ECO:0000313" key="7">
    <source>
        <dbReference type="Proteomes" id="UP000516384"/>
    </source>
</evidence>
<accession>A0A7H0Y2D5</accession>
<dbReference type="GO" id="GO:0022857">
    <property type="term" value="F:transmembrane transporter activity"/>
    <property type="evidence" value="ECO:0007669"/>
    <property type="project" value="UniProtKB-ARBA"/>
</dbReference>
<dbReference type="EMBL" id="CP061172">
    <property type="protein sequence ID" value="QNR65243.1"/>
    <property type="molecule type" value="Genomic_DNA"/>
</dbReference>
<dbReference type="GO" id="GO:0005524">
    <property type="term" value="F:ATP binding"/>
    <property type="evidence" value="ECO:0007669"/>
    <property type="project" value="UniProtKB-KW"/>
</dbReference>
<keyword evidence="3" id="KW-0547">Nucleotide-binding</keyword>
<keyword evidence="4 6" id="KW-0067">ATP-binding</keyword>
<dbReference type="SUPFAM" id="SSF52540">
    <property type="entry name" value="P-loop containing nucleoside triphosphate hydrolases"/>
    <property type="match status" value="1"/>
</dbReference>
<dbReference type="Proteomes" id="UP000516384">
    <property type="component" value="Chromosome"/>
</dbReference>
<sequence length="225" mass="24952">MIQIKNLRKYYSVGNRKIDILKDINLEVNQGDMIAIMGRSGSGKSTLLNIMAGLLKADGGTYFYGKENVNEMSLEQSASFRRKNIGYVVQNSALIDSKNVFDNIALPLRYAKSSKADIEKKVAFVLAALDIKPLQYSSIDTLSGGELQRIAIARALIQNPKLILADEPTGSLDEQTENEVLSLFKDLNQQGKTIIIVTHNQQVADMCHKTYSIKNGECKLNQPIL</sequence>
<organism evidence="6 7">
    <name type="scientific">Paenibacillus peoriae</name>
    <dbReference type="NCBI Taxonomy" id="59893"/>
    <lineage>
        <taxon>Bacteria</taxon>
        <taxon>Bacillati</taxon>
        <taxon>Bacillota</taxon>
        <taxon>Bacilli</taxon>
        <taxon>Bacillales</taxon>
        <taxon>Paenibacillaceae</taxon>
        <taxon>Paenibacillus</taxon>
    </lineage>
</organism>
<dbReference type="PROSITE" id="PS50893">
    <property type="entry name" value="ABC_TRANSPORTER_2"/>
    <property type="match status" value="1"/>
</dbReference>
<protein>
    <submittedName>
        <fullName evidence="6">ABC transporter ATP-binding protein</fullName>
    </submittedName>
</protein>
<gene>
    <name evidence="6" type="ORF">IAQ67_15110</name>
</gene>
<keyword evidence="2" id="KW-0813">Transport</keyword>
<comment type="similarity">
    <text evidence="1">Belongs to the ABC transporter superfamily.</text>
</comment>
<dbReference type="InterPro" id="IPR017911">
    <property type="entry name" value="MacB-like_ATP-bd"/>
</dbReference>
<dbReference type="PANTHER" id="PTHR42798">
    <property type="entry name" value="LIPOPROTEIN-RELEASING SYSTEM ATP-BINDING PROTEIN LOLD"/>
    <property type="match status" value="1"/>
</dbReference>
<dbReference type="RefSeq" id="WP_190297150.1">
    <property type="nucleotide sequence ID" value="NZ_CP061172.1"/>
</dbReference>
<proteinExistence type="inferred from homology"/>
<dbReference type="InterPro" id="IPR027417">
    <property type="entry name" value="P-loop_NTPase"/>
</dbReference>
<evidence type="ECO:0000256" key="2">
    <source>
        <dbReference type="ARBA" id="ARBA00022448"/>
    </source>
</evidence>
<dbReference type="InterPro" id="IPR017871">
    <property type="entry name" value="ABC_transporter-like_CS"/>
</dbReference>
<dbReference type="PANTHER" id="PTHR42798:SF4">
    <property type="entry name" value="ABC TRANSPORTER DOMAIN-CONTAINING PROTEIN"/>
    <property type="match status" value="1"/>
</dbReference>
<evidence type="ECO:0000256" key="1">
    <source>
        <dbReference type="ARBA" id="ARBA00005417"/>
    </source>
</evidence>
<evidence type="ECO:0000313" key="6">
    <source>
        <dbReference type="EMBL" id="QNR65243.1"/>
    </source>
</evidence>
<dbReference type="GO" id="GO:0098796">
    <property type="term" value="C:membrane protein complex"/>
    <property type="evidence" value="ECO:0007669"/>
    <property type="project" value="UniProtKB-ARBA"/>
</dbReference>
<dbReference type="FunFam" id="3.40.50.300:FF:000032">
    <property type="entry name" value="Export ABC transporter ATP-binding protein"/>
    <property type="match status" value="1"/>
</dbReference>
<feature type="domain" description="ABC transporter" evidence="5">
    <location>
        <begin position="2"/>
        <end position="225"/>
    </location>
</feature>
<evidence type="ECO:0000256" key="3">
    <source>
        <dbReference type="ARBA" id="ARBA00022741"/>
    </source>
</evidence>
<reference evidence="6 7" key="1">
    <citation type="submission" date="2020-09" db="EMBL/GenBank/DDBJ databases">
        <title>Characterization of Paenibacillus peoriae strain ZF390 with broad-spectrum antimicrobial activity as a potential biocontrol agent.</title>
        <authorList>
            <person name="Li L."/>
            <person name="Zhao Y."/>
            <person name="Li B."/>
            <person name="Xie X."/>
        </authorList>
    </citation>
    <scope>NUCLEOTIDE SEQUENCE [LARGE SCALE GENOMIC DNA]</scope>
    <source>
        <strain evidence="6 7">ZF390</strain>
    </source>
</reference>
<name>A0A7H0Y2D5_9BACL</name>
<dbReference type="PROSITE" id="PS00211">
    <property type="entry name" value="ABC_TRANSPORTER_1"/>
    <property type="match status" value="1"/>
</dbReference>